<dbReference type="Gene3D" id="3.40.50.720">
    <property type="entry name" value="NAD(P)-binding Rossmann-like Domain"/>
    <property type="match status" value="1"/>
</dbReference>
<evidence type="ECO:0000259" key="2">
    <source>
        <dbReference type="SMART" id="SM00829"/>
    </source>
</evidence>
<dbReference type="SUPFAM" id="SSF50129">
    <property type="entry name" value="GroES-like"/>
    <property type="match status" value="1"/>
</dbReference>
<sequence length="337" mass="36411">MTTFTAINLVKHHTGGHVDNSMFNIVEKEIPNIEPGQILVKQNYMSLDPAMFGWMTPDTNSYIPPVELGDVMRSSGIGEVTVSNHPDFAVGDRVMGMMGWQQYYVGDGKGLNKVTAPLDDESILSVFALPGLTATQGLFNVGKPQKGETLIVTGAAGSVGSIVGQLAKAEGLRVIGVVGSQEKADWIVNELGFDAAINYKSDDLDEQLAIAAPDGIDVFFENTGGPIQSLIIDRMNAHGRAVVCGLISDYHSDVPAPGPSWLNVIKRRITIQGFTMPDHFHKVPELLEKLTPYVMAGQIKHRSHILEGLESAIDGLNLFSTGANKGKLIVKLFDDEK</sequence>
<dbReference type="InterPro" id="IPR020843">
    <property type="entry name" value="ER"/>
</dbReference>
<evidence type="ECO:0000313" key="3">
    <source>
        <dbReference type="EMBL" id="MEL0657884.1"/>
    </source>
</evidence>
<evidence type="ECO:0000313" key="4">
    <source>
        <dbReference type="Proteomes" id="UP001366060"/>
    </source>
</evidence>
<name>A0ABU9H7M8_9GAMM</name>
<keyword evidence="1" id="KW-0560">Oxidoreductase</keyword>
<dbReference type="InterPro" id="IPR013149">
    <property type="entry name" value="ADH-like_C"/>
</dbReference>
<dbReference type="SMART" id="SM00829">
    <property type="entry name" value="PKS_ER"/>
    <property type="match status" value="1"/>
</dbReference>
<dbReference type="PANTHER" id="PTHR43205:SF7">
    <property type="entry name" value="PROSTAGLANDIN REDUCTASE 1"/>
    <property type="match status" value="1"/>
</dbReference>
<protein>
    <submittedName>
        <fullName evidence="3">NADP-dependent oxidoreductase</fullName>
    </submittedName>
</protein>
<proteinExistence type="predicted"/>
<keyword evidence="4" id="KW-1185">Reference proteome</keyword>
<dbReference type="Proteomes" id="UP001366060">
    <property type="component" value="Unassembled WGS sequence"/>
</dbReference>
<dbReference type="InterPro" id="IPR045010">
    <property type="entry name" value="MDR_fam"/>
</dbReference>
<organism evidence="3 4">
    <name type="scientific">Psychromonas arctica</name>
    <dbReference type="NCBI Taxonomy" id="168275"/>
    <lineage>
        <taxon>Bacteria</taxon>
        <taxon>Pseudomonadati</taxon>
        <taxon>Pseudomonadota</taxon>
        <taxon>Gammaproteobacteria</taxon>
        <taxon>Alteromonadales</taxon>
        <taxon>Psychromonadaceae</taxon>
        <taxon>Psychromonas</taxon>
    </lineage>
</organism>
<gene>
    <name evidence="3" type="ORF">V6255_01930</name>
</gene>
<dbReference type="Pfam" id="PF00107">
    <property type="entry name" value="ADH_zinc_N"/>
    <property type="match status" value="1"/>
</dbReference>
<dbReference type="Gene3D" id="3.90.180.10">
    <property type="entry name" value="Medium-chain alcohol dehydrogenases, catalytic domain"/>
    <property type="match status" value="1"/>
</dbReference>
<accession>A0ABU9H7M8</accession>
<evidence type="ECO:0000256" key="1">
    <source>
        <dbReference type="ARBA" id="ARBA00023002"/>
    </source>
</evidence>
<dbReference type="Pfam" id="PF16884">
    <property type="entry name" value="ADH_N_2"/>
    <property type="match status" value="1"/>
</dbReference>
<comment type="caution">
    <text evidence="3">The sequence shown here is derived from an EMBL/GenBank/DDBJ whole genome shotgun (WGS) entry which is preliminary data.</text>
</comment>
<dbReference type="PANTHER" id="PTHR43205">
    <property type="entry name" value="PROSTAGLANDIN REDUCTASE"/>
    <property type="match status" value="1"/>
</dbReference>
<dbReference type="SUPFAM" id="SSF51735">
    <property type="entry name" value="NAD(P)-binding Rossmann-fold domains"/>
    <property type="match status" value="1"/>
</dbReference>
<dbReference type="CDD" id="cd05288">
    <property type="entry name" value="PGDH"/>
    <property type="match status" value="1"/>
</dbReference>
<dbReference type="InterPro" id="IPR011032">
    <property type="entry name" value="GroES-like_sf"/>
</dbReference>
<dbReference type="EMBL" id="JBAKBA010000002">
    <property type="protein sequence ID" value="MEL0657884.1"/>
    <property type="molecule type" value="Genomic_DNA"/>
</dbReference>
<dbReference type="InterPro" id="IPR036291">
    <property type="entry name" value="NAD(P)-bd_dom_sf"/>
</dbReference>
<dbReference type="InterPro" id="IPR041694">
    <property type="entry name" value="ADH_N_2"/>
</dbReference>
<reference evidence="3 4" key="1">
    <citation type="submission" date="2024-02" db="EMBL/GenBank/DDBJ databases">
        <title>Bacteria isolated from the canopy kelp, Nereocystis luetkeana.</title>
        <authorList>
            <person name="Pfister C.A."/>
            <person name="Younker I.T."/>
            <person name="Light S.H."/>
        </authorList>
    </citation>
    <scope>NUCLEOTIDE SEQUENCE [LARGE SCALE GENOMIC DNA]</scope>
    <source>
        <strain evidence="3 4">TI.2.07</strain>
    </source>
</reference>
<feature type="domain" description="Enoyl reductase (ER)" evidence="2">
    <location>
        <begin position="16"/>
        <end position="330"/>
    </location>
</feature>
<dbReference type="RefSeq" id="WP_341626630.1">
    <property type="nucleotide sequence ID" value="NZ_JBAKBA010000002.1"/>
</dbReference>